<dbReference type="InterPro" id="IPR036599">
    <property type="entry name" value="DNA_ligase_N_sf"/>
</dbReference>
<dbReference type="AlphaFoldDB" id="A0A814KKN2"/>
<dbReference type="OrthoDB" id="206088at2759"/>
<dbReference type="GO" id="GO:0005739">
    <property type="term" value="C:mitochondrion"/>
    <property type="evidence" value="ECO:0007669"/>
    <property type="project" value="TreeGrafter"/>
</dbReference>
<comment type="similarity">
    <text evidence="1">Belongs to the ATP-dependent DNA ligase family.</text>
</comment>
<dbReference type="InterPro" id="IPR050191">
    <property type="entry name" value="ATP-dep_DNA_ligase"/>
</dbReference>
<proteinExistence type="inferred from homology"/>
<dbReference type="SUPFAM" id="SSF117018">
    <property type="entry name" value="ATP-dependent DNA ligase DNA-binding domain"/>
    <property type="match status" value="1"/>
</dbReference>
<dbReference type="EMBL" id="CAJNOQ010004293">
    <property type="protein sequence ID" value="CAF1052909.1"/>
    <property type="molecule type" value="Genomic_DNA"/>
</dbReference>
<evidence type="ECO:0000256" key="3">
    <source>
        <dbReference type="ARBA" id="ARBA00022618"/>
    </source>
</evidence>
<evidence type="ECO:0000256" key="5">
    <source>
        <dbReference type="ARBA" id="ARBA00023172"/>
    </source>
</evidence>
<accession>A0A814KKN2</accession>
<keyword evidence="5" id="KW-0233">DNA recombination</keyword>
<dbReference type="GO" id="GO:0003677">
    <property type="term" value="F:DNA binding"/>
    <property type="evidence" value="ECO:0007669"/>
    <property type="project" value="InterPro"/>
</dbReference>
<evidence type="ECO:0000313" key="11">
    <source>
        <dbReference type="Proteomes" id="UP000663829"/>
    </source>
</evidence>
<keyword evidence="7" id="KW-0131">Cell cycle</keyword>
<dbReference type="PANTHER" id="PTHR45674">
    <property type="entry name" value="DNA LIGASE 1/3 FAMILY MEMBER"/>
    <property type="match status" value="1"/>
</dbReference>
<keyword evidence="11" id="KW-1185">Reference proteome</keyword>
<evidence type="ECO:0000313" key="10">
    <source>
        <dbReference type="EMBL" id="CAF3822277.1"/>
    </source>
</evidence>
<dbReference type="GO" id="GO:0003910">
    <property type="term" value="F:DNA ligase (ATP) activity"/>
    <property type="evidence" value="ECO:0007669"/>
    <property type="project" value="InterPro"/>
</dbReference>
<evidence type="ECO:0000256" key="7">
    <source>
        <dbReference type="ARBA" id="ARBA00023306"/>
    </source>
</evidence>
<dbReference type="InterPro" id="IPR012308">
    <property type="entry name" value="DNA_ligase_ATP-dep_N"/>
</dbReference>
<name>A0A814KKN2_9BILA</name>
<evidence type="ECO:0000313" key="9">
    <source>
        <dbReference type="EMBL" id="CAF1052909.1"/>
    </source>
</evidence>
<gene>
    <name evidence="9" type="ORF">GPM918_LOCUS16379</name>
    <name evidence="10" type="ORF">SRO942_LOCUS16379</name>
</gene>
<dbReference type="Proteomes" id="UP000663829">
    <property type="component" value="Unassembled WGS sequence"/>
</dbReference>
<dbReference type="EMBL" id="CAJOBC010004293">
    <property type="protein sequence ID" value="CAF3822277.1"/>
    <property type="molecule type" value="Genomic_DNA"/>
</dbReference>
<evidence type="ECO:0000256" key="2">
    <source>
        <dbReference type="ARBA" id="ARBA00022598"/>
    </source>
</evidence>
<dbReference type="GO" id="GO:0006310">
    <property type="term" value="P:DNA recombination"/>
    <property type="evidence" value="ECO:0007669"/>
    <property type="project" value="UniProtKB-KW"/>
</dbReference>
<keyword evidence="6" id="KW-0234">DNA repair</keyword>
<evidence type="ECO:0000259" key="8">
    <source>
        <dbReference type="Pfam" id="PF04675"/>
    </source>
</evidence>
<keyword evidence="3" id="KW-0132">Cell division</keyword>
<dbReference type="GO" id="GO:0005634">
    <property type="term" value="C:nucleus"/>
    <property type="evidence" value="ECO:0007669"/>
    <property type="project" value="TreeGrafter"/>
</dbReference>
<feature type="domain" description="DNA ligase ATP-dependent N-terminal" evidence="8">
    <location>
        <begin position="112"/>
        <end position="288"/>
    </location>
</feature>
<evidence type="ECO:0000256" key="4">
    <source>
        <dbReference type="ARBA" id="ARBA00022763"/>
    </source>
</evidence>
<evidence type="ECO:0000256" key="6">
    <source>
        <dbReference type="ARBA" id="ARBA00023204"/>
    </source>
</evidence>
<keyword evidence="4" id="KW-0227">DNA damage</keyword>
<dbReference type="FunFam" id="1.10.3260.10:FF:000001">
    <property type="entry name" value="DNA ligase"/>
    <property type="match status" value="1"/>
</dbReference>
<dbReference type="PANTHER" id="PTHR45674:SF4">
    <property type="entry name" value="DNA LIGASE 1"/>
    <property type="match status" value="1"/>
</dbReference>
<keyword evidence="2" id="KW-0436">Ligase</keyword>
<evidence type="ECO:0000256" key="1">
    <source>
        <dbReference type="ARBA" id="ARBA00007572"/>
    </source>
</evidence>
<protein>
    <recommendedName>
        <fullName evidence="8">DNA ligase ATP-dependent N-terminal domain-containing protein</fullName>
    </recommendedName>
</protein>
<reference evidence="9" key="1">
    <citation type="submission" date="2021-02" db="EMBL/GenBank/DDBJ databases">
        <authorList>
            <person name="Nowell W R."/>
        </authorList>
    </citation>
    <scope>NUCLEOTIDE SEQUENCE</scope>
</reference>
<dbReference type="GO" id="GO:0006281">
    <property type="term" value="P:DNA repair"/>
    <property type="evidence" value="ECO:0007669"/>
    <property type="project" value="UniProtKB-KW"/>
</dbReference>
<dbReference type="Pfam" id="PF04675">
    <property type="entry name" value="DNA_ligase_A_N"/>
    <property type="match status" value="1"/>
</dbReference>
<dbReference type="Proteomes" id="UP000681722">
    <property type="component" value="Unassembled WGS sequence"/>
</dbReference>
<dbReference type="GO" id="GO:0051301">
    <property type="term" value="P:cell division"/>
    <property type="evidence" value="ECO:0007669"/>
    <property type="project" value="UniProtKB-KW"/>
</dbReference>
<dbReference type="Gene3D" id="1.10.3260.10">
    <property type="entry name" value="DNA ligase, ATP-dependent, N-terminal domain"/>
    <property type="match status" value="1"/>
</dbReference>
<dbReference type="GO" id="GO:1903461">
    <property type="term" value="P:Okazaki fragment processing involved in mitotic DNA replication"/>
    <property type="evidence" value="ECO:0007669"/>
    <property type="project" value="TreeGrafter"/>
</dbReference>
<organism evidence="9 11">
    <name type="scientific">Didymodactylos carnosus</name>
    <dbReference type="NCBI Taxonomy" id="1234261"/>
    <lineage>
        <taxon>Eukaryota</taxon>
        <taxon>Metazoa</taxon>
        <taxon>Spiralia</taxon>
        <taxon>Gnathifera</taxon>
        <taxon>Rotifera</taxon>
        <taxon>Eurotatoria</taxon>
        <taxon>Bdelloidea</taxon>
        <taxon>Philodinida</taxon>
        <taxon>Philodinidae</taxon>
        <taxon>Didymodactylos</taxon>
    </lineage>
</organism>
<sequence length="375" mass="42078">MSTNNQPSINIENKTISPKKKRVLKRVLSEKDDSDEEENKKSKIENLKSIDSKLEQIEITTTTEIKTSDETKIVETTTIPTIEQNVIIIDSKDYQPDKEHYHPINDACWNVPYSALSKTLYLIECISKRLEIIRILTNFYRSVLCLSKHDLLYCVYLCLNKLAPEYYGLELGIGDTIIMKAIGQSTGRTVEKLKTDFHTQGDLGLVAETSRCTQRTMFKPKPLTVSIVYTKLKEIAQMTGQSSQNKKIDIIKCLLVSCQSYESRYLVRSLTGKLRIGLAEQSLLVALAHAATITPPSSDYPPPVLNSLKKLNPELAKKKLADSALLLKTTYCECPSYDTIIQVLCEKGLEQLPFECKSAPGVASDFLEAPGSIFL</sequence>
<comment type="caution">
    <text evidence="9">The sequence shown here is derived from an EMBL/GenBank/DDBJ whole genome shotgun (WGS) entry which is preliminary data.</text>
</comment>